<dbReference type="OrthoDB" id="9812611at2"/>
<feature type="domain" description="Bro-N" evidence="1">
    <location>
        <begin position="1"/>
        <end position="110"/>
    </location>
</feature>
<dbReference type="PROSITE" id="PS51750">
    <property type="entry name" value="BRO_N"/>
    <property type="match status" value="1"/>
</dbReference>
<dbReference type="PANTHER" id="PTHR36180">
    <property type="entry name" value="DNA-BINDING PROTEIN-RELATED-RELATED"/>
    <property type="match status" value="1"/>
</dbReference>
<name>A0A1F2PL27_9FIRM</name>
<dbReference type="Pfam" id="PF02498">
    <property type="entry name" value="Bro-N"/>
    <property type="match status" value="1"/>
</dbReference>
<dbReference type="Pfam" id="PF03374">
    <property type="entry name" value="ANT"/>
    <property type="match status" value="1"/>
</dbReference>
<dbReference type="GO" id="GO:0003677">
    <property type="term" value="F:DNA binding"/>
    <property type="evidence" value="ECO:0007669"/>
    <property type="project" value="InterPro"/>
</dbReference>
<dbReference type="AlphaFoldDB" id="A0A1F2PL27"/>
<dbReference type="Proteomes" id="UP000176244">
    <property type="component" value="Unassembled WGS sequence"/>
</dbReference>
<dbReference type="STRING" id="52694.ACWI_03280"/>
<protein>
    <recommendedName>
        <fullName evidence="1">Bro-N domain-containing protein</fullName>
    </recommendedName>
</protein>
<evidence type="ECO:0000259" key="1">
    <source>
        <dbReference type="PROSITE" id="PS51750"/>
    </source>
</evidence>
<dbReference type="InterPro" id="IPR005039">
    <property type="entry name" value="Ant_C"/>
</dbReference>
<proteinExistence type="predicted"/>
<dbReference type="RefSeq" id="WP_070369707.1">
    <property type="nucleotide sequence ID" value="NZ_LKEU01000012.1"/>
</dbReference>
<dbReference type="EMBL" id="LKEU01000012">
    <property type="protein sequence ID" value="OFV72078.1"/>
    <property type="molecule type" value="Genomic_DNA"/>
</dbReference>
<reference evidence="2 3" key="1">
    <citation type="submission" date="2015-09" db="EMBL/GenBank/DDBJ databases">
        <title>Genome sequence of Acetobacterium wieringae DSM 1911.</title>
        <authorList>
            <person name="Poehlein A."/>
            <person name="Bengelsdorf F.R."/>
            <person name="Schiel-Bengelsdorf B."/>
            <person name="Duerre P."/>
            <person name="Daniel R."/>
        </authorList>
    </citation>
    <scope>NUCLEOTIDE SEQUENCE [LARGE SCALE GENOMIC DNA]</scope>
    <source>
        <strain evidence="2 3">DSM 1911</strain>
    </source>
</reference>
<sequence length="258" mass="29128">MNELQIFQNKEFGNVRVVEIDGEPWFVGKDIAEALGYENTSKAIITHIDDYDKNVLKSQNGTLENVPNRGLQIINESGLYSLVLSSKLPSAKQFKRWVTAEVLPAIRKTGAFNQLPTGQNLIALALIEANKMLEEKNSTIKVQEQLIGEMKPKVDYVDDILKNKSLLKISSIAKDYGMSGQAMNNLLHALKVQYKSGDQWLLYAKHQSSGYTSSETVSFTRTDGRTDVKLITKWTQKGRLFLYELLKKQGVVPVIERY</sequence>
<dbReference type="PANTHER" id="PTHR36180:SF2">
    <property type="entry name" value="BRO FAMILY PROTEIN"/>
    <property type="match status" value="1"/>
</dbReference>
<comment type="caution">
    <text evidence="2">The sequence shown here is derived from an EMBL/GenBank/DDBJ whole genome shotgun (WGS) entry which is preliminary data.</text>
</comment>
<evidence type="ECO:0000313" key="3">
    <source>
        <dbReference type="Proteomes" id="UP000176244"/>
    </source>
</evidence>
<accession>A0A1F2PL27</accession>
<gene>
    <name evidence="2" type="ORF">ACWI_03280</name>
</gene>
<organism evidence="2 3">
    <name type="scientific">Acetobacterium wieringae</name>
    <dbReference type="NCBI Taxonomy" id="52694"/>
    <lineage>
        <taxon>Bacteria</taxon>
        <taxon>Bacillati</taxon>
        <taxon>Bacillota</taxon>
        <taxon>Clostridia</taxon>
        <taxon>Eubacteriales</taxon>
        <taxon>Eubacteriaceae</taxon>
        <taxon>Acetobacterium</taxon>
    </lineage>
</organism>
<dbReference type="SMART" id="SM01040">
    <property type="entry name" value="Bro-N"/>
    <property type="match status" value="1"/>
</dbReference>
<dbReference type="InterPro" id="IPR003497">
    <property type="entry name" value="BRO_N_domain"/>
</dbReference>
<evidence type="ECO:0000313" key="2">
    <source>
        <dbReference type="EMBL" id="OFV72078.1"/>
    </source>
</evidence>